<feature type="transmembrane region" description="Helical" evidence="1">
    <location>
        <begin position="174"/>
        <end position="193"/>
    </location>
</feature>
<comment type="caution">
    <text evidence="2">The sequence shown here is derived from an EMBL/GenBank/DDBJ whole genome shotgun (WGS) entry which is preliminary data.</text>
</comment>
<dbReference type="Proteomes" id="UP001519288">
    <property type="component" value="Unassembled WGS sequence"/>
</dbReference>
<organism evidence="2 3">
    <name type="scientific">Paenibacillus shirakamiensis</name>
    <dbReference type="NCBI Taxonomy" id="1265935"/>
    <lineage>
        <taxon>Bacteria</taxon>
        <taxon>Bacillati</taxon>
        <taxon>Bacillota</taxon>
        <taxon>Bacilli</taxon>
        <taxon>Bacillales</taxon>
        <taxon>Paenibacillaceae</taxon>
        <taxon>Paenibacillus</taxon>
    </lineage>
</organism>
<keyword evidence="3" id="KW-1185">Reference proteome</keyword>
<keyword evidence="1" id="KW-1133">Transmembrane helix</keyword>
<evidence type="ECO:0000313" key="3">
    <source>
        <dbReference type="Proteomes" id="UP001519288"/>
    </source>
</evidence>
<feature type="transmembrane region" description="Helical" evidence="1">
    <location>
        <begin position="218"/>
        <end position="242"/>
    </location>
</feature>
<evidence type="ECO:0008006" key="4">
    <source>
        <dbReference type="Google" id="ProtNLM"/>
    </source>
</evidence>
<name>A0ABS4JKP5_9BACL</name>
<sequence>MKAVFIRNVRRFLSGRLVFLVLGCALFTLNERQGFPLSYDNFILSMISNHYYITPFLTIMFFYILYHYFEDDLDYVLIRMTSYSRYFAVKAAALSVNMTLFVLIQLAVFLIIGMGLPRGSTIPPYAPDYLLLIGTYFSSPWQAICITVIYMIFGLSILATLFMTLHHFLEKRAVAVITIMLYILMVFAMKSKIQGLTRIPFLFINNYIIFMYNLSYPYALLVSLISLSMIVAGIVFFINNYWQKRTTWK</sequence>
<gene>
    <name evidence="2" type="ORF">J2Z69_003335</name>
</gene>
<keyword evidence="1" id="KW-0472">Membrane</keyword>
<evidence type="ECO:0000313" key="2">
    <source>
        <dbReference type="EMBL" id="MBP2002263.1"/>
    </source>
</evidence>
<accession>A0ABS4JKP5</accession>
<protein>
    <recommendedName>
        <fullName evidence="4">ABC transporter permease</fullName>
    </recommendedName>
</protein>
<evidence type="ECO:0000256" key="1">
    <source>
        <dbReference type="SAM" id="Phobius"/>
    </source>
</evidence>
<dbReference type="EMBL" id="JAGGLD010000007">
    <property type="protein sequence ID" value="MBP2002263.1"/>
    <property type="molecule type" value="Genomic_DNA"/>
</dbReference>
<feature type="transmembrane region" description="Helical" evidence="1">
    <location>
        <begin position="141"/>
        <end position="162"/>
    </location>
</feature>
<feature type="transmembrane region" description="Helical" evidence="1">
    <location>
        <begin position="89"/>
        <end position="116"/>
    </location>
</feature>
<keyword evidence="1" id="KW-0812">Transmembrane</keyword>
<proteinExistence type="predicted"/>
<reference evidence="2 3" key="1">
    <citation type="submission" date="2021-03" db="EMBL/GenBank/DDBJ databases">
        <title>Genomic Encyclopedia of Type Strains, Phase IV (KMG-IV): sequencing the most valuable type-strain genomes for metagenomic binning, comparative biology and taxonomic classification.</title>
        <authorList>
            <person name="Goeker M."/>
        </authorList>
    </citation>
    <scope>NUCLEOTIDE SEQUENCE [LARGE SCALE GENOMIC DNA]</scope>
    <source>
        <strain evidence="2 3">DSM 26806</strain>
    </source>
</reference>
<feature type="transmembrane region" description="Helical" evidence="1">
    <location>
        <begin position="50"/>
        <end position="69"/>
    </location>
</feature>